<dbReference type="PANTHER" id="PTHR34215">
    <property type="entry name" value="BLL0784 PROTEIN"/>
    <property type="match status" value="1"/>
</dbReference>
<organism evidence="2 3">
    <name type="scientific">Marinisporobacter balticus</name>
    <dbReference type="NCBI Taxonomy" id="2018667"/>
    <lineage>
        <taxon>Bacteria</taxon>
        <taxon>Bacillati</taxon>
        <taxon>Bacillota</taxon>
        <taxon>Clostridia</taxon>
        <taxon>Peptostreptococcales</taxon>
        <taxon>Thermotaleaceae</taxon>
        <taxon>Marinisporobacter</taxon>
    </lineage>
</organism>
<dbReference type="InterPro" id="IPR037465">
    <property type="entry name" value="YlxR"/>
</dbReference>
<feature type="domain" description="YlxR" evidence="1">
    <location>
        <begin position="9"/>
        <end position="82"/>
    </location>
</feature>
<dbReference type="RefSeq" id="WP_132241659.1">
    <property type="nucleotide sequence ID" value="NZ_SLWV01000001.1"/>
</dbReference>
<dbReference type="AlphaFoldDB" id="A0A4R2L2M3"/>
<dbReference type="SUPFAM" id="SSF64376">
    <property type="entry name" value="YlxR-like"/>
    <property type="match status" value="1"/>
</dbReference>
<name>A0A4R2L2M3_9FIRM</name>
<dbReference type="Pfam" id="PF04296">
    <property type="entry name" value="YlxR"/>
    <property type="match status" value="1"/>
</dbReference>
<dbReference type="OrthoDB" id="9813251at2"/>
<dbReference type="PANTHER" id="PTHR34215:SF1">
    <property type="entry name" value="YLXR DOMAIN-CONTAINING PROTEIN"/>
    <property type="match status" value="1"/>
</dbReference>
<evidence type="ECO:0000313" key="2">
    <source>
        <dbReference type="EMBL" id="TCO79902.1"/>
    </source>
</evidence>
<dbReference type="InterPro" id="IPR007393">
    <property type="entry name" value="YlxR_dom"/>
</dbReference>
<evidence type="ECO:0000259" key="1">
    <source>
        <dbReference type="Pfam" id="PF04296"/>
    </source>
</evidence>
<dbReference type="EMBL" id="SLWV01000001">
    <property type="protein sequence ID" value="TCO79902.1"/>
    <property type="molecule type" value="Genomic_DNA"/>
</dbReference>
<evidence type="ECO:0000313" key="3">
    <source>
        <dbReference type="Proteomes" id="UP000294919"/>
    </source>
</evidence>
<keyword evidence="3" id="KW-1185">Reference proteome</keyword>
<dbReference type="CDD" id="cd00279">
    <property type="entry name" value="YlxR"/>
    <property type="match status" value="1"/>
</dbReference>
<dbReference type="NCBIfam" id="NF047356">
    <property type="entry name" value="RNA_bind_RnpM"/>
    <property type="match status" value="1"/>
</dbReference>
<protein>
    <recommendedName>
        <fullName evidence="1">YlxR domain-containing protein</fullName>
    </recommendedName>
</protein>
<proteinExistence type="predicted"/>
<dbReference type="InterPro" id="IPR035931">
    <property type="entry name" value="YlxR-like_sf"/>
</dbReference>
<dbReference type="Gene3D" id="3.30.1230.10">
    <property type="entry name" value="YlxR-like"/>
    <property type="match status" value="1"/>
</dbReference>
<dbReference type="Proteomes" id="UP000294919">
    <property type="component" value="Unassembled WGS sequence"/>
</dbReference>
<comment type="caution">
    <text evidence="2">The sequence shown here is derived from an EMBL/GenBank/DDBJ whole genome shotgun (WGS) entry which is preliminary data.</text>
</comment>
<reference evidence="2 3" key="1">
    <citation type="submission" date="2019-03" db="EMBL/GenBank/DDBJ databases">
        <title>Genomic Encyclopedia of Type Strains, Phase IV (KMG-IV): sequencing the most valuable type-strain genomes for metagenomic binning, comparative biology and taxonomic classification.</title>
        <authorList>
            <person name="Goeker M."/>
        </authorList>
    </citation>
    <scope>NUCLEOTIDE SEQUENCE [LARGE SCALE GENOMIC DNA]</scope>
    <source>
        <strain evidence="2 3">DSM 102940</strain>
    </source>
</reference>
<gene>
    <name evidence="2" type="ORF">EV214_101136</name>
</gene>
<accession>A0A4R2L2M3</accession>
<sequence>MKVRKMPLRKCIGCMESKPKKELIRIVRSKDGEMKLDVTGKSAGRGAYICNDMDCFKKMHKKKGLNKAFQQEVDEAIYKQLQEELIKNGE</sequence>